<dbReference type="AlphaFoldDB" id="A0A672U140"/>
<evidence type="ECO:0000313" key="2">
    <source>
        <dbReference type="Ensembl" id="ENSSHBP00005007113.1"/>
    </source>
</evidence>
<evidence type="ECO:0000256" key="1">
    <source>
        <dbReference type="SAM" id="SignalP"/>
    </source>
</evidence>
<keyword evidence="1" id="KW-0732">Signal</keyword>
<reference evidence="2" key="3">
    <citation type="submission" date="2025-09" db="UniProtKB">
        <authorList>
            <consortium name="Ensembl"/>
        </authorList>
    </citation>
    <scope>IDENTIFICATION</scope>
</reference>
<feature type="signal peptide" evidence="1">
    <location>
        <begin position="1"/>
        <end position="20"/>
    </location>
</feature>
<dbReference type="InParanoid" id="A0A672U140"/>
<organism evidence="2 3">
    <name type="scientific">Strigops habroptila</name>
    <name type="common">Kakapo</name>
    <dbReference type="NCBI Taxonomy" id="2489341"/>
    <lineage>
        <taxon>Eukaryota</taxon>
        <taxon>Metazoa</taxon>
        <taxon>Chordata</taxon>
        <taxon>Craniata</taxon>
        <taxon>Vertebrata</taxon>
        <taxon>Euteleostomi</taxon>
        <taxon>Archelosauria</taxon>
        <taxon>Archosauria</taxon>
        <taxon>Dinosauria</taxon>
        <taxon>Saurischia</taxon>
        <taxon>Theropoda</taxon>
        <taxon>Coelurosauria</taxon>
        <taxon>Aves</taxon>
        <taxon>Neognathae</taxon>
        <taxon>Neoaves</taxon>
        <taxon>Telluraves</taxon>
        <taxon>Australaves</taxon>
        <taxon>Psittaciformes</taxon>
        <taxon>Psittacidae</taxon>
        <taxon>Strigops</taxon>
    </lineage>
</organism>
<accession>A0A672U140</accession>
<name>A0A672U140_STRHB</name>
<reference evidence="2" key="2">
    <citation type="submission" date="2025-08" db="UniProtKB">
        <authorList>
            <consortium name="Ensembl"/>
        </authorList>
    </citation>
    <scope>IDENTIFICATION</scope>
</reference>
<keyword evidence="3" id="KW-1185">Reference proteome</keyword>
<protein>
    <submittedName>
        <fullName evidence="2">Uncharacterized protein</fullName>
    </submittedName>
</protein>
<dbReference type="Ensembl" id="ENSSHBT00005008554.1">
    <property type="protein sequence ID" value="ENSSHBP00005007113.1"/>
    <property type="gene ID" value="ENSSHBG00005006223.1"/>
</dbReference>
<evidence type="ECO:0000313" key="3">
    <source>
        <dbReference type="Proteomes" id="UP000472266"/>
    </source>
</evidence>
<sequence length="160" mass="17961">TRVLKIRILFLLLMIISCSCWTHLGCSGCHPNTVFPVILLAAEEPGLSSEPAWKGGRLGELRHWKRPETLGLSECGQHQVTTTGSESCPLDFSSRCHHPVSQSIKVKCLIGAEWMVFHCDCEEICRQTTLLFLPQHLFRKRISCETSFAVAVFYIGADMQ</sequence>
<proteinExistence type="predicted"/>
<dbReference type="Proteomes" id="UP000472266">
    <property type="component" value="Chromosome 9"/>
</dbReference>
<feature type="chain" id="PRO_5025479735" evidence="1">
    <location>
        <begin position="21"/>
        <end position="160"/>
    </location>
</feature>
<reference evidence="2 3" key="1">
    <citation type="submission" date="2019-11" db="EMBL/GenBank/DDBJ databases">
        <title>Strigops habroptila (kakapo) genome, bStrHab1, primary haplotype, v2.</title>
        <authorList>
            <person name="Jarvis E.D."/>
            <person name="Howard J."/>
            <person name="Rhie A."/>
            <person name="Phillippy A."/>
            <person name="Korlach J."/>
            <person name="Digby A."/>
            <person name="Iorns D."/>
            <person name="Eason D."/>
            <person name="Robertson B."/>
            <person name="Raemaekers T."/>
            <person name="Howe K."/>
            <person name="Lewin H."/>
            <person name="Damas J."/>
            <person name="Hastie A."/>
            <person name="Tracey A."/>
            <person name="Chow W."/>
            <person name="Fedrigo O."/>
        </authorList>
    </citation>
    <scope>NUCLEOTIDE SEQUENCE [LARGE SCALE GENOMIC DNA]</scope>
</reference>